<keyword evidence="2" id="KW-0238">DNA-binding</keyword>
<keyword evidence="3" id="KW-0804">Transcription</keyword>
<dbReference type="InterPro" id="IPR036390">
    <property type="entry name" value="WH_DNA-bd_sf"/>
</dbReference>
<keyword evidence="1" id="KW-0805">Transcription regulation</keyword>
<comment type="caution">
    <text evidence="5">The sequence shown here is derived from an EMBL/GenBank/DDBJ whole genome shotgun (WGS) entry which is preliminary data.</text>
</comment>
<evidence type="ECO:0000256" key="1">
    <source>
        <dbReference type="ARBA" id="ARBA00023015"/>
    </source>
</evidence>
<dbReference type="GO" id="GO:0003700">
    <property type="term" value="F:DNA-binding transcription factor activity"/>
    <property type="evidence" value="ECO:0007669"/>
    <property type="project" value="InterPro"/>
</dbReference>
<sequence>MMISISEFLSITNQFNKLYSGSINAVAAGYGMSKVEVDVLLFLHNNPQYDTARDIVEYRHIAKSYVSKAVELLVKRGALLIREDDKDRRISHLQVTKEAAGPLEKALEAQARVMKSVFRGITSEERQMFDQILYRISSNLETMKRGEE</sequence>
<dbReference type="SMART" id="SM00347">
    <property type="entry name" value="HTH_MARR"/>
    <property type="match status" value="1"/>
</dbReference>
<dbReference type="PANTHER" id="PTHR42756">
    <property type="entry name" value="TRANSCRIPTIONAL REGULATOR, MARR"/>
    <property type="match status" value="1"/>
</dbReference>
<dbReference type="Gene3D" id="1.10.10.10">
    <property type="entry name" value="Winged helix-like DNA-binding domain superfamily/Winged helix DNA-binding domain"/>
    <property type="match status" value="1"/>
</dbReference>
<dbReference type="GO" id="GO:0003677">
    <property type="term" value="F:DNA binding"/>
    <property type="evidence" value="ECO:0007669"/>
    <property type="project" value="UniProtKB-KW"/>
</dbReference>
<protein>
    <submittedName>
        <fullName evidence="5">MarR family transcriptional regulator</fullName>
    </submittedName>
</protein>
<dbReference type="Proteomes" id="UP000261111">
    <property type="component" value="Unassembled WGS sequence"/>
</dbReference>
<evidence type="ECO:0000259" key="4">
    <source>
        <dbReference type="PROSITE" id="PS50995"/>
    </source>
</evidence>
<organism evidence="5 6">
    <name type="scientific">Hungatella hathewayi</name>
    <dbReference type="NCBI Taxonomy" id="154046"/>
    <lineage>
        <taxon>Bacteria</taxon>
        <taxon>Bacillati</taxon>
        <taxon>Bacillota</taxon>
        <taxon>Clostridia</taxon>
        <taxon>Lachnospirales</taxon>
        <taxon>Lachnospiraceae</taxon>
        <taxon>Hungatella</taxon>
    </lineage>
</organism>
<dbReference type="AlphaFoldDB" id="A0A3E2WG01"/>
<accession>A0A3E2WG01</accession>
<dbReference type="RefSeq" id="WP_081733165.1">
    <property type="nucleotide sequence ID" value="NZ_QVIA01000032.1"/>
</dbReference>
<dbReference type="PANTHER" id="PTHR42756:SF1">
    <property type="entry name" value="TRANSCRIPTIONAL REPRESSOR OF EMRAB OPERON"/>
    <property type="match status" value="1"/>
</dbReference>
<evidence type="ECO:0000256" key="3">
    <source>
        <dbReference type="ARBA" id="ARBA00023163"/>
    </source>
</evidence>
<dbReference type="Pfam" id="PF12802">
    <property type="entry name" value="MarR_2"/>
    <property type="match status" value="1"/>
</dbReference>
<proteinExistence type="predicted"/>
<feature type="domain" description="HTH marR-type" evidence="4">
    <location>
        <begin position="1"/>
        <end position="138"/>
    </location>
</feature>
<reference evidence="5 6" key="1">
    <citation type="submission" date="2018-08" db="EMBL/GenBank/DDBJ databases">
        <title>A genome reference for cultivated species of the human gut microbiota.</title>
        <authorList>
            <person name="Zou Y."/>
            <person name="Xue W."/>
            <person name="Luo G."/>
        </authorList>
    </citation>
    <scope>NUCLEOTIDE SEQUENCE [LARGE SCALE GENOMIC DNA]</scope>
    <source>
        <strain evidence="5 6">AF19-21</strain>
    </source>
</reference>
<evidence type="ECO:0000256" key="2">
    <source>
        <dbReference type="ARBA" id="ARBA00023125"/>
    </source>
</evidence>
<gene>
    <name evidence="5" type="ORF">DWX41_20535</name>
</gene>
<dbReference type="InterPro" id="IPR000835">
    <property type="entry name" value="HTH_MarR-typ"/>
</dbReference>
<dbReference type="SUPFAM" id="SSF46785">
    <property type="entry name" value="Winged helix' DNA-binding domain"/>
    <property type="match status" value="1"/>
</dbReference>
<evidence type="ECO:0000313" key="6">
    <source>
        <dbReference type="Proteomes" id="UP000261111"/>
    </source>
</evidence>
<name>A0A3E2WG01_9FIRM</name>
<evidence type="ECO:0000313" key="5">
    <source>
        <dbReference type="EMBL" id="RGC25389.1"/>
    </source>
</evidence>
<dbReference type="InterPro" id="IPR036388">
    <property type="entry name" value="WH-like_DNA-bd_sf"/>
</dbReference>
<dbReference type="EMBL" id="QVIA01000032">
    <property type="protein sequence ID" value="RGC25389.1"/>
    <property type="molecule type" value="Genomic_DNA"/>
</dbReference>
<dbReference type="PROSITE" id="PS50995">
    <property type="entry name" value="HTH_MARR_2"/>
    <property type="match status" value="1"/>
</dbReference>